<evidence type="ECO:0000313" key="3">
    <source>
        <dbReference type="Proteomes" id="UP000325577"/>
    </source>
</evidence>
<feature type="compositionally biased region" description="Polar residues" evidence="1">
    <location>
        <begin position="27"/>
        <end position="50"/>
    </location>
</feature>
<feature type="compositionally biased region" description="Low complexity" evidence="1">
    <location>
        <begin position="84"/>
        <end position="97"/>
    </location>
</feature>
<dbReference type="Proteomes" id="UP000325577">
    <property type="component" value="Linkage Group LG11"/>
</dbReference>
<name>A0A5J5BRU2_9ASTE</name>
<reference evidence="2 3" key="1">
    <citation type="submission" date="2019-09" db="EMBL/GenBank/DDBJ databases">
        <title>A chromosome-level genome assembly of the Chinese tupelo Nyssa sinensis.</title>
        <authorList>
            <person name="Yang X."/>
            <person name="Kang M."/>
            <person name="Yang Y."/>
            <person name="Xiong H."/>
            <person name="Wang M."/>
            <person name="Zhang Z."/>
            <person name="Wang Z."/>
            <person name="Wu H."/>
            <person name="Ma T."/>
            <person name="Liu J."/>
            <person name="Xi Z."/>
        </authorList>
    </citation>
    <scope>NUCLEOTIDE SEQUENCE [LARGE SCALE GENOMIC DNA]</scope>
    <source>
        <strain evidence="2">J267</strain>
        <tissue evidence="2">Leaf</tissue>
    </source>
</reference>
<sequence>MGPEEPDELTSNRVAVCCAVEAIVRSTNSTENDLLRSSRSNHTNSRQHSPLASDYENGSRIVAGSPSSMMANTSPLSHKSTQGSAPDSSISSPSESPMRAFGTKSYVNPKENVEKEVGQATLVASESQNEVVHLKNFAGSDHRVGGRETSSNEEGQLEFCSDDNSSESHRSSFTGPLHLWREVQCWEWML</sequence>
<organism evidence="2 3">
    <name type="scientific">Nyssa sinensis</name>
    <dbReference type="NCBI Taxonomy" id="561372"/>
    <lineage>
        <taxon>Eukaryota</taxon>
        <taxon>Viridiplantae</taxon>
        <taxon>Streptophyta</taxon>
        <taxon>Embryophyta</taxon>
        <taxon>Tracheophyta</taxon>
        <taxon>Spermatophyta</taxon>
        <taxon>Magnoliopsida</taxon>
        <taxon>eudicotyledons</taxon>
        <taxon>Gunneridae</taxon>
        <taxon>Pentapetalae</taxon>
        <taxon>asterids</taxon>
        <taxon>Cornales</taxon>
        <taxon>Nyssaceae</taxon>
        <taxon>Nyssa</taxon>
    </lineage>
</organism>
<accession>A0A5J5BRU2</accession>
<feature type="region of interest" description="Disordered" evidence="1">
    <location>
        <begin position="140"/>
        <end position="172"/>
    </location>
</feature>
<dbReference type="AlphaFoldDB" id="A0A5J5BRU2"/>
<feature type="region of interest" description="Disordered" evidence="1">
    <location>
        <begin position="27"/>
        <end position="104"/>
    </location>
</feature>
<evidence type="ECO:0000313" key="2">
    <source>
        <dbReference type="EMBL" id="KAA8544457.1"/>
    </source>
</evidence>
<feature type="compositionally biased region" description="Polar residues" evidence="1">
    <location>
        <begin position="65"/>
        <end position="83"/>
    </location>
</feature>
<protein>
    <submittedName>
        <fullName evidence="2">Uncharacterized protein</fullName>
    </submittedName>
</protein>
<keyword evidence="3" id="KW-1185">Reference proteome</keyword>
<evidence type="ECO:0000256" key="1">
    <source>
        <dbReference type="SAM" id="MobiDB-lite"/>
    </source>
</evidence>
<proteinExistence type="predicted"/>
<dbReference type="EMBL" id="CM018034">
    <property type="protein sequence ID" value="KAA8544457.1"/>
    <property type="molecule type" value="Genomic_DNA"/>
</dbReference>
<gene>
    <name evidence="2" type="ORF">F0562_022503</name>
</gene>